<feature type="domain" description="Integrase catalytic" evidence="1">
    <location>
        <begin position="153"/>
        <end position="334"/>
    </location>
</feature>
<reference evidence="2 3" key="1">
    <citation type="journal article" date="2017" name="PLoS Biol.">
        <title>The sea cucumber genome provides insights into morphological evolution and visceral regeneration.</title>
        <authorList>
            <person name="Zhang X."/>
            <person name="Sun L."/>
            <person name="Yuan J."/>
            <person name="Sun Y."/>
            <person name="Gao Y."/>
            <person name="Zhang L."/>
            <person name="Li S."/>
            <person name="Dai H."/>
            <person name="Hamel J.F."/>
            <person name="Liu C."/>
            <person name="Yu Y."/>
            <person name="Liu S."/>
            <person name="Lin W."/>
            <person name="Guo K."/>
            <person name="Jin S."/>
            <person name="Xu P."/>
            <person name="Storey K.B."/>
            <person name="Huan P."/>
            <person name="Zhang T."/>
            <person name="Zhou Y."/>
            <person name="Zhang J."/>
            <person name="Lin C."/>
            <person name="Li X."/>
            <person name="Xing L."/>
            <person name="Huo D."/>
            <person name="Sun M."/>
            <person name="Wang L."/>
            <person name="Mercier A."/>
            <person name="Li F."/>
            <person name="Yang H."/>
            <person name="Xiang J."/>
        </authorList>
    </citation>
    <scope>NUCLEOTIDE SEQUENCE [LARGE SCALE GENOMIC DNA]</scope>
    <source>
        <strain evidence="2">Shaxun</strain>
        <tissue evidence="2">Muscle</tissue>
    </source>
</reference>
<dbReference type="InterPro" id="IPR058913">
    <property type="entry name" value="Integrase_dom_put"/>
</dbReference>
<gene>
    <name evidence="2" type="ORF">BSL78_27217</name>
</gene>
<organism evidence="2 3">
    <name type="scientific">Stichopus japonicus</name>
    <name type="common">Sea cucumber</name>
    <dbReference type="NCBI Taxonomy" id="307972"/>
    <lineage>
        <taxon>Eukaryota</taxon>
        <taxon>Metazoa</taxon>
        <taxon>Echinodermata</taxon>
        <taxon>Eleutherozoa</taxon>
        <taxon>Echinozoa</taxon>
        <taxon>Holothuroidea</taxon>
        <taxon>Aspidochirotacea</taxon>
        <taxon>Aspidochirotida</taxon>
        <taxon>Stichopodidae</taxon>
        <taxon>Apostichopus</taxon>
    </lineage>
</organism>
<dbReference type="GO" id="GO:0015074">
    <property type="term" value="P:DNA integration"/>
    <property type="evidence" value="ECO:0007669"/>
    <property type="project" value="InterPro"/>
</dbReference>
<proteinExistence type="predicted"/>
<sequence>MNTLKNSKFFILELLERNLHRANGTVLSNISYRNLQGLIGEIRDEFRKGNNERLDTKSVIAVRCFRKNREEAMREYNLKIQAEHSPLTVEALDDLIRTTITSNQRLGPNAVRARLFAQGHRVQRWRVRESMLRVDPGGAALRAAPAMQRRTYTVAGPNSIWHIDGNHKLIRWKMVIHGGIDGFSRMMVFLHASANNRKETVLEHFLAATTLYGVPSRIRVDHGGENNDICVIMELIRGPGRGSAIRGRSVHNQRIERSWVDLWNGATNLYYDLFHFMEQRGSLDSDNIAQLWALHYVFLPRFNKELQLFRDQWNNHGLRTAHHETPLQLFVGGTLDLSNARLTAMQDMFASSVDNGAAAQSVFENQGWDGDYVIQVPEIPCPLDQEALSQLQQTVDPLAESDELGIDIYLTVMDFISEYSLNDQP</sequence>
<dbReference type="STRING" id="307972.A0A2G8JJN4"/>
<accession>A0A2G8JJN4</accession>
<dbReference type="SUPFAM" id="SSF53098">
    <property type="entry name" value="Ribonuclease H-like"/>
    <property type="match status" value="1"/>
</dbReference>
<dbReference type="OrthoDB" id="6285084at2759"/>
<evidence type="ECO:0000259" key="1">
    <source>
        <dbReference type="PROSITE" id="PS50994"/>
    </source>
</evidence>
<dbReference type="Pfam" id="PF24764">
    <property type="entry name" value="rva_4"/>
    <property type="match status" value="1"/>
</dbReference>
<name>A0A2G8JJN4_STIJA</name>
<dbReference type="GO" id="GO:0003676">
    <property type="term" value="F:nucleic acid binding"/>
    <property type="evidence" value="ECO:0007669"/>
    <property type="project" value="InterPro"/>
</dbReference>
<dbReference type="EMBL" id="MRZV01001778">
    <property type="protein sequence ID" value="PIK35953.1"/>
    <property type="molecule type" value="Genomic_DNA"/>
</dbReference>
<dbReference type="PROSITE" id="PS50994">
    <property type="entry name" value="INTEGRASE"/>
    <property type="match status" value="1"/>
</dbReference>
<dbReference type="InterPro" id="IPR001584">
    <property type="entry name" value="Integrase_cat-core"/>
</dbReference>
<evidence type="ECO:0000313" key="3">
    <source>
        <dbReference type="Proteomes" id="UP000230750"/>
    </source>
</evidence>
<protein>
    <recommendedName>
        <fullName evidence="1">Integrase catalytic domain-containing protein</fullName>
    </recommendedName>
</protein>
<keyword evidence="3" id="KW-1185">Reference proteome</keyword>
<dbReference type="Proteomes" id="UP000230750">
    <property type="component" value="Unassembled WGS sequence"/>
</dbReference>
<dbReference type="Gene3D" id="3.30.420.10">
    <property type="entry name" value="Ribonuclease H-like superfamily/Ribonuclease H"/>
    <property type="match status" value="1"/>
</dbReference>
<dbReference type="PANTHER" id="PTHR46791:SF5">
    <property type="entry name" value="CLR5 DOMAIN-CONTAINING PROTEIN-RELATED"/>
    <property type="match status" value="1"/>
</dbReference>
<dbReference type="PANTHER" id="PTHR46791">
    <property type="entry name" value="EXPRESSED PROTEIN"/>
    <property type="match status" value="1"/>
</dbReference>
<dbReference type="AlphaFoldDB" id="A0A2G8JJN4"/>
<evidence type="ECO:0000313" key="2">
    <source>
        <dbReference type="EMBL" id="PIK35953.1"/>
    </source>
</evidence>
<comment type="caution">
    <text evidence="2">The sequence shown here is derived from an EMBL/GenBank/DDBJ whole genome shotgun (WGS) entry which is preliminary data.</text>
</comment>
<dbReference type="InterPro" id="IPR036397">
    <property type="entry name" value="RNaseH_sf"/>
</dbReference>
<dbReference type="InterPro" id="IPR012337">
    <property type="entry name" value="RNaseH-like_sf"/>
</dbReference>